<feature type="domain" description="AMMECR1" evidence="2">
    <location>
        <begin position="6"/>
        <end position="196"/>
    </location>
</feature>
<dbReference type="OrthoDB" id="25187at2157"/>
<dbReference type="EMBL" id="CP000742">
    <property type="protein sequence ID" value="ABR55592.1"/>
    <property type="molecule type" value="Genomic_DNA"/>
</dbReference>
<accession>A6USX0</accession>
<dbReference type="GeneID" id="5325192"/>
<protein>
    <recommendedName>
        <fullName evidence="1">Protein Mevan_1700</fullName>
    </recommendedName>
</protein>
<dbReference type="PANTHER" id="PTHR13016:SF0">
    <property type="entry name" value="AMME SYNDROME CANDIDATE GENE 1 PROTEIN"/>
    <property type="match status" value="1"/>
</dbReference>
<dbReference type="NCBIfam" id="TIGR00296">
    <property type="entry name" value="TIGR00296 family protein"/>
    <property type="match status" value="1"/>
</dbReference>
<dbReference type="RefSeq" id="WP_012066505.1">
    <property type="nucleotide sequence ID" value="NC_009634.1"/>
</dbReference>
<evidence type="ECO:0000256" key="1">
    <source>
        <dbReference type="HAMAP-Rule" id="MF_00645"/>
    </source>
</evidence>
<dbReference type="Gene3D" id="3.30.700.20">
    <property type="entry name" value="Hypothetical protein ph0010, domain 1"/>
    <property type="match status" value="1"/>
</dbReference>
<name>A6USX0_METVS</name>
<dbReference type="PANTHER" id="PTHR13016">
    <property type="entry name" value="AMMECR1 HOMOLOG"/>
    <property type="match status" value="1"/>
</dbReference>
<dbReference type="KEGG" id="mvn:Mevan_1700"/>
<dbReference type="InterPro" id="IPR027623">
    <property type="entry name" value="AmmeMemoSam_A"/>
</dbReference>
<dbReference type="Gene3D" id="3.30.1490.150">
    <property type="entry name" value="Hypothetical protein ph0010, domain 2"/>
    <property type="match status" value="1"/>
</dbReference>
<keyword evidence="4" id="KW-1185">Reference proteome</keyword>
<dbReference type="STRING" id="406327.Mevan_1700"/>
<dbReference type="HAMAP" id="MF_00645">
    <property type="entry name" value="AMMECR1"/>
    <property type="match status" value="1"/>
</dbReference>
<proteinExistence type="inferred from homology"/>
<evidence type="ECO:0000259" key="2">
    <source>
        <dbReference type="PROSITE" id="PS51112"/>
    </source>
</evidence>
<dbReference type="InterPro" id="IPR036071">
    <property type="entry name" value="AMMECR1_dom_sf"/>
</dbReference>
<dbReference type="HOGENOM" id="CLU_095686_1_1_2"/>
<dbReference type="InterPro" id="IPR002733">
    <property type="entry name" value="AMMECR1_domain"/>
</dbReference>
<evidence type="ECO:0000313" key="3">
    <source>
        <dbReference type="EMBL" id="ABR55592.1"/>
    </source>
</evidence>
<dbReference type="InterPro" id="IPR023472">
    <property type="entry name" value="Uncharacterised_MJ0810"/>
</dbReference>
<evidence type="ECO:0000313" key="4">
    <source>
        <dbReference type="Proteomes" id="UP000001107"/>
    </source>
</evidence>
<organism evidence="3 4">
    <name type="scientific">Methanococcus vannielii (strain ATCC 35089 / DSM 1224 / JCM 13029 / OCM 148 / SB)</name>
    <dbReference type="NCBI Taxonomy" id="406327"/>
    <lineage>
        <taxon>Archaea</taxon>
        <taxon>Methanobacteriati</taxon>
        <taxon>Methanobacteriota</taxon>
        <taxon>Methanomada group</taxon>
        <taxon>Methanococci</taxon>
        <taxon>Methanococcales</taxon>
        <taxon>Methanococcaceae</taxon>
        <taxon>Methanococcus</taxon>
    </lineage>
</organism>
<sequence length="203" mass="23114">MKLNLEEGAILVKYAREVLVHYLKGEEIKFVGYPEKFNNVRGIFVSIHTYPGHDLRGCIGIPEPIMPLIDALKEASISAAEHDPRFQPVKSKELSEIIFEISVLTMPEEINVENPMDYLQRLEIGRDGLIIEFGPYRGLLLPQVATEYNWDKKQFLSNLCLKAGLPKTAWLEYSVRLQSFQAQIFEELSPNGPIIEKTTYTGC</sequence>
<gene>
    <name evidence="3" type="ordered locus">Mevan_1700</name>
</gene>
<dbReference type="PROSITE" id="PS51112">
    <property type="entry name" value="AMMECR1"/>
    <property type="match status" value="1"/>
</dbReference>
<reference evidence="3" key="1">
    <citation type="submission" date="2007-06" db="EMBL/GenBank/DDBJ databases">
        <title>Complete sequence of Methanococcus vannielii SB.</title>
        <authorList>
            <consortium name="US DOE Joint Genome Institute"/>
            <person name="Copeland A."/>
            <person name="Lucas S."/>
            <person name="Lapidus A."/>
            <person name="Barry K."/>
            <person name="Glavina del Rio T."/>
            <person name="Dalin E."/>
            <person name="Tice H."/>
            <person name="Pitluck S."/>
            <person name="Chain P."/>
            <person name="Malfatti S."/>
            <person name="Shin M."/>
            <person name="Vergez L."/>
            <person name="Schmutz J."/>
            <person name="Larimer F."/>
            <person name="Land M."/>
            <person name="Hauser L."/>
            <person name="Kyrpides N."/>
            <person name="Anderson I."/>
            <person name="Sieprawska-Lupa M."/>
            <person name="Whitman W.B."/>
            <person name="Richardson P."/>
        </authorList>
    </citation>
    <scope>NUCLEOTIDE SEQUENCE [LARGE SCALE GENOMIC DNA]</scope>
    <source>
        <strain evidence="3">SB</strain>
    </source>
</reference>
<dbReference type="eggNOG" id="arCOG01336">
    <property type="taxonomic scope" value="Archaea"/>
</dbReference>
<dbReference type="AlphaFoldDB" id="A6USX0"/>
<dbReference type="InterPro" id="IPR027485">
    <property type="entry name" value="AMMECR1_N"/>
</dbReference>
<dbReference type="Proteomes" id="UP000001107">
    <property type="component" value="Chromosome"/>
</dbReference>
<dbReference type="Pfam" id="PF01871">
    <property type="entry name" value="AMMECR1"/>
    <property type="match status" value="1"/>
</dbReference>
<dbReference type="SUPFAM" id="SSF143447">
    <property type="entry name" value="AMMECR1-like"/>
    <property type="match status" value="1"/>
</dbReference>
<dbReference type="NCBIfam" id="TIGR04335">
    <property type="entry name" value="AmmeMemoSam_A"/>
    <property type="match status" value="1"/>
</dbReference>
<dbReference type="InterPro" id="IPR023473">
    <property type="entry name" value="AMMECR1"/>
</dbReference>